<dbReference type="InterPro" id="IPR005720">
    <property type="entry name" value="Dihydroorotate_DH_cat"/>
</dbReference>
<dbReference type="PROSITE" id="PS00912">
    <property type="entry name" value="DHODEHASE_2"/>
    <property type="match status" value="1"/>
</dbReference>
<sequence>MLASGTCGFAEEINDFYDVSQVGGIFLKGTTLRNRDGNEYPRMAETASGMLNAVGLQNKGVDYFIETTYPKIKDYNTPLIVNVNGSTVEEYIELTEKINELDKIPAIELNISCPNVKEGGMAFGITCPGAEAVTREVRRVYDKTLIVKLSPNVTDVSEIAKAVEGQGADSVSLVNTFLGMAIDSATRKPLLSTITGGLSGPAIKPIALRMVWQVAQAVKIPVIGIGGIINTADAIEFLLAGASAVQVGTGLFKDPFIPLEIIEGMKKYLEEHRLNNITDLIGGLQM</sequence>
<dbReference type="EMBL" id="FQZE01000007">
    <property type="protein sequence ID" value="SHI89533.1"/>
    <property type="molecule type" value="Genomic_DNA"/>
</dbReference>
<dbReference type="GO" id="GO:0005737">
    <property type="term" value="C:cytoplasm"/>
    <property type="evidence" value="ECO:0007669"/>
    <property type="project" value="UniProtKB-SubCell"/>
</dbReference>
<evidence type="ECO:0000256" key="4">
    <source>
        <dbReference type="ARBA" id="ARBA00022490"/>
    </source>
</evidence>
<dbReference type="GO" id="GO:0006207">
    <property type="term" value="P:'de novo' pyrimidine nucleobase biosynthetic process"/>
    <property type="evidence" value="ECO:0007669"/>
    <property type="project" value="InterPro"/>
</dbReference>
<feature type="binding site" evidence="9">
    <location>
        <begin position="52"/>
        <end position="56"/>
    </location>
    <ligand>
        <name>substrate</name>
    </ligand>
</feature>
<organism evidence="11 12">
    <name type="scientific">Tangfeifania diversioriginum</name>
    <dbReference type="NCBI Taxonomy" id="1168035"/>
    <lineage>
        <taxon>Bacteria</taxon>
        <taxon>Pseudomonadati</taxon>
        <taxon>Bacteroidota</taxon>
        <taxon>Bacteroidia</taxon>
        <taxon>Marinilabiliales</taxon>
        <taxon>Prolixibacteraceae</taxon>
        <taxon>Tangfeifania</taxon>
    </lineage>
</organism>
<dbReference type="InterPro" id="IPR013785">
    <property type="entry name" value="Aldolase_TIM"/>
</dbReference>
<evidence type="ECO:0000256" key="3">
    <source>
        <dbReference type="ARBA" id="ARBA00008008"/>
    </source>
</evidence>
<proteinExistence type="inferred from homology"/>
<accession>A0A1M6EVT8</accession>
<dbReference type="EC" id="1.3.-.-" evidence="9"/>
<feature type="binding site" evidence="9">
    <location>
        <begin position="28"/>
        <end position="29"/>
    </location>
    <ligand>
        <name>FMN</name>
        <dbReference type="ChEBI" id="CHEBI:58210"/>
    </ligand>
</feature>
<dbReference type="PANTHER" id="PTHR48109:SF1">
    <property type="entry name" value="DIHYDROOROTATE DEHYDROGENASE (FUMARATE)"/>
    <property type="match status" value="1"/>
</dbReference>
<evidence type="ECO:0000259" key="10">
    <source>
        <dbReference type="Pfam" id="PF01180"/>
    </source>
</evidence>
<evidence type="ECO:0000256" key="2">
    <source>
        <dbReference type="ARBA" id="ARBA00004725"/>
    </source>
</evidence>
<dbReference type="InterPro" id="IPR033888">
    <property type="entry name" value="DHOD_1B"/>
</dbReference>
<dbReference type="Gene3D" id="3.20.20.70">
    <property type="entry name" value="Aldolase class I"/>
    <property type="match status" value="1"/>
</dbReference>
<dbReference type="NCBIfam" id="TIGR01037">
    <property type="entry name" value="pyrD_sub1_fam"/>
    <property type="match status" value="1"/>
</dbReference>
<evidence type="ECO:0000256" key="1">
    <source>
        <dbReference type="ARBA" id="ARBA00004496"/>
    </source>
</evidence>
<dbReference type="Pfam" id="PF01180">
    <property type="entry name" value="DHO_dh"/>
    <property type="match status" value="1"/>
</dbReference>
<comment type="cofactor">
    <cofactor evidence="9">
        <name>FMN</name>
        <dbReference type="ChEBI" id="CHEBI:58210"/>
    </cofactor>
    <text evidence="9">Binds 1 FMN per subunit.</text>
</comment>
<evidence type="ECO:0000313" key="12">
    <source>
        <dbReference type="Proteomes" id="UP000184050"/>
    </source>
</evidence>
<dbReference type="FunFam" id="3.20.20.70:FF:000027">
    <property type="entry name" value="Dihydropyrimidine dehydrogenase [NADP(+)]"/>
    <property type="match status" value="1"/>
</dbReference>
<feature type="binding site" evidence="9">
    <location>
        <position position="28"/>
    </location>
    <ligand>
        <name>substrate</name>
    </ligand>
</feature>
<dbReference type="HAMAP" id="MF_00224">
    <property type="entry name" value="DHO_dh_type1"/>
    <property type="match status" value="1"/>
</dbReference>
<feature type="binding site" evidence="9">
    <location>
        <position position="200"/>
    </location>
    <ligand>
        <name>FMN</name>
        <dbReference type="ChEBI" id="CHEBI:58210"/>
    </ligand>
</feature>
<keyword evidence="7 9" id="KW-0665">Pyrimidine biosynthesis</keyword>
<feature type="binding site" evidence="9">
    <location>
        <begin position="248"/>
        <end position="249"/>
    </location>
    <ligand>
        <name>FMN</name>
        <dbReference type="ChEBI" id="CHEBI:58210"/>
    </ligand>
</feature>
<evidence type="ECO:0000256" key="9">
    <source>
        <dbReference type="HAMAP-Rule" id="MF_00224"/>
    </source>
</evidence>
<feature type="domain" description="Dihydroorotate dehydrogenase catalytic" evidence="10">
    <location>
        <begin position="1"/>
        <end position="269"/>
    </location>
</feature>
<comment type="catalytic activity">
    <reaction evidence="9">
        <text>(S)-dihydroorotate + A = orotate + AH2</text>
        <dbReference type="Rhea" id="RHEA:18073"/>
        <dbReference type="ChEBI" id="CHEBI:13193"/>
        <dbReference type="ChEBI" id="CHEBI:17499"/>
        <dbReference type="ChEBI" id="CHEBI:30839"/>
        <dbReference type="ChEBI" id="CHEBI:30864"/>
    </reaction>
</comment>
<feature type="binding site" evidence="9">
    <location>
        <position position="174"/>
    </location>
    <ligand>
        <name>FMN</name>
        <dbReference type="ChEBI" id="CHEBI:58210"/>
    </ligand>
</feature>
<keyword evidence="12" id="KW-1185">Reference proteome</keyword>
<keyword evidence="8 9" id="KW-0560">Oxidoreductase</keyword>
<keyword evidence="5 9" id="KW-0285">Flavoprotein</keyword>
<dbReference type="GO" id="GO:0044205">
    <property type="term" value="P:'de novo' UMP biosynthetic process"/>
    <property type="evidence" value="ECO:0007669"/>
    <property type="project" value="UniProtKB-UniRule"/>
</dbReference>
<feature type="binding site" evidence="9">
    <location>
        <position position="148"/>
    </location>
    <ligand>
        <name>FMN</name>
        <dbReference type="ChEBI" id="CHEBI:58210"/>
    </ligand>
</feature>
<dbReference type="NCBIfam" id="NF005574">
    <property type="entry name" value="PRK07259.1"/>
    <property type="match status" value="1"/>
</dbReference>
<dbReference type="PROSITE" id="PS00911">
    <property type="entry name" value="DHODEHASE_1"/>
    <property type="match status" value="1"/>
</dbReference>
<dbReference type="CDD" id="cd04740">
    <property type="entry name" value="DHOD_1B_like"/>
    <property type="match status" value="1"/>
</dbReference>
<reference evidence="11 12" key="1">
    <citation type="submission" date="2016-11" db="EMBL/GenBank/DDBJ databases">
        <authorList>
            <person name="Jaros S."/>
            <person name="Januszkiewicz K."/>
            <person name="Wedrychowicz H."/>
        </authorList>
    </citation>
    <scope>NUCLEOTIDE SEQUENCE [LARGE SCALE GENOMIC DNA]</scope>
    <source>
        <strain evidence="11 12">DSM 27063</strain>
    </source>
</reference>
<evidence type="ECO:0000256" key="8">
    <source>
        <dbReference type="ARBA" id="ARBA00023002"/>
    </source>
</evidence>
<dbReference type="InterPro" id="IPR049622">
    <property type="entry name" value="Dihydroorotate_DH_I"/>
</dbReference>
<comment type="pathway">
    <text evidence="2 9">Pyrimidine metabolism; UMP biosynthesis via de novo pathway.</text>
</comment>
<evidence type="ECO:0000256" key="5">
    <source>
        <dbReference type="ARBA" id="ARBA00022630"/>
    </source>
</evidence>
<keyword evidence="6 9" id="KW-0288">FMN</keyword>
<evidence type="ECO:0000256" key="6">
    <source>
        <dbReference type="ARBA" id="ARBA00022643"/>
    </source>
</evidence>
<dbReference type="PANTHER" id="PTHR48109">
    <property type="entry name" value="DIHYDROOROTATE DEHYDROGENASE (QUINONE), MITOCHONDRIAL-RELATED"/>
    <property type="match status" value="1"/>
</dbReference>
<feature type="binding site" evidence="9">
    <location>
        <begin position="175"/>
        <end position="176"/>
    </location>
    <ligand>
        <name>substrate</name>
    </ligand>
</feature>
<feature type="binding site" evidence="9">
    <location>
        <begin position="226"/>
        <end position="227"/>
    </location>
    <ligand>
        <name>FMN</name>
        <dbReference type="ChEBI" id="CHEBI:58210"/>
    </ligand>
</feature>
<protein>
    <recommendedName>
        <fullName evidence="9">Dihydroorotate dehydrogenase</fullName>
        <shortName evidence="9">DHOD</shortName>
        <shortName evidence="9">DHODase</shortName>
        <shortName evidence="9">DHOdehase</shortName>
        <ecNumber evidence="9">1.3.-.-</ecNumber>
    </recommendedName>
</protein>
<keyword evidence="4 9" id="KW-0963">Cytoplasm</keyword>
<feature type="active site" description="Nucleophile" evidence="9">
    <location>
        <position position="113"/>
    </location>
</feature>
<dbReference type="InterPro" id="IPR024920">
    <property type="entry name" value="Dihydroorotate_DH_1"/>
</dbReference>
<dbReference type="InterPro" id="IPR012135">
    <property type="entry name" value="Dihydroorotate_DH_1_2"/>
</dbReference>
<dbReference type="PIRSF" id="PIRSF000164">
    <property type="entry name" value="DHO_oxidase"/>
    <property type="match status" value="1"/>
</dbReference>
<name>A0A1M6EVT8_9BACT</name>
<evidence type="ECO:0000256" key="7">
    <source>
        <dbReference type="ARBA" id="ARBA00022975"/>
    </source>
</evidence>
<dbReference type="AlphaFoldDB" id="A0A1M6EVT8"/>
<comment type="function">
    <text evidence="9">Catalyzes the conversion of dihydroorotate to orotate.</text>
</comment>
<dbReference type="InterPro" id="IPR001295">
    <property type="entry name" value="Dihydroorotate_DH_CS"/>
</dbReference>
<gene>
    <name evidence="9" type="primary">pyrD</name>
    <name evidence="11" type="ORF">SAMN05444280_107139</name>
</gene>
<feature type="binding site" evidence="9">
    <location>
        <position position="110"/>
    </location>
    <ligand>
        <name>FMN</name>
        <dbReference type="ChEBI" id="CHEBI:58210"/>
    </ligand>
</feature>
<evidence type="ECO:0000313" key="11">
    <source>
        <dbReference type="EMBL" id="SHI89533.1"/>
    </source>
</evidence>
<dbReference type="SUPFAM" id="SSF51395">
    <property type="entry name" value="FMN-linked oxidoreductases"/>
    <property type="match status" value="1"/>
</dbReference>
<comment type="subcellular location">
    <subcellularLocation>
        <location evidence="1 9">Cytoplasm</location>
    </subcellularLocation>
</comment>
<feature type="binding site" evidence="9">
    <location>
        <position position="82"/>
    </location>
    <ligand>
        <name>FMN</name>
        <dbReference type="ChEBI" id="CHEBI:58210"/>
    </ligand>
</feature>
<dbReference type="InterPro" id="IPR050074">
    <property type="entry name" value="DHO_dehydrogenase"/>
</dbReference>
<feature type="binding site" evidence="9">
    <location>
        <position position="4"/>
    </location>
    <ligand>
        <name>FMN</name>
        <dbReference type="ChEBI" id="CHEBI:58210"/>
    </ligand>
</feature>
<comment type="similarity">
    <text evidence="3 9">Belongs to the dihydroorotate dehydrogenase family. Type 1 subfamily.</text>
</comment>
<dbReference type="GO" id="GO:0004152">
    <property type="term" value="F:dihydroorotate dehydrogenase activity"/>
    <property type="evidence" value="ECO:0007669"/>
    <property type="project" value="UniProtKB-UniRule"/>
</dbReference>
<feature type="binding site" evidence="9">
    <location>
        <position position="110"/>
    </location>
    <ligand>
        <name>substrate</name>
    </ligand>
</feature>
<dbReference type="STRING" id="1168035.SAMN05444280_107139"/>
<dbReference type="UniPathway" id="UPA00070"/>
<dbReference type="Proteomes" id="UP000184050">
    <property type="component" value="Unassembled WGS sequence"/>
</dbReference>